<organism evidence="3 4">
    <name type="scientific">Mycena maculata</name>
    <dbReference type="NCBI Taxonomy" id="230809"/>
    <lineage>
        <taxon>Eukaryota</taxon>
        <taxon>Fungi</taxon>
        <taxon>Dikarya</taxon>
        <taxon>Basidiomycota</taxon>
        <taxon>Agaricomycotina</taxon>
        <taxon>Agaricomycetes</taxon>
        <taxon>Agaricomycetidae</taxon>
        <taxon>Agaricales</taxon>
        <taxon>Marasmiineae</taxon>
        <taxon>Mycenaceae</taxon>
        <taxon>Mycena</taxon>
    </lineage>
</organism>
<evidence type="ECO:0000313" key="4">
    <source>
        <dbReference type="Proteomes" id="UP001215280"/>
    </source>
</evidence>
<keyword evidence="4" id="KW-1185">Reference proteome</keyword>
<feature type="region of interest" description="Disordered" evidence="1">
    <location>
        <begin position="166"/>
        <end position="200"/>
    </location>
</feature>
<comment type="caution">
    <text evidence="3">The sequence shown here is derived from an EMBL/GenBank/DDBJ whole genome shotgun (WGS) entry which is preliminary data.</text>
</comment>
<dbReference type="EMBL" id="JARJLG010000220">
    <property type="protein sequence ID" value="KAJ7726302.1"/>
    <property type="molecule type" value="Genomic_DNA"/>
</dbReference>
<accession>A0AAD7HR38</accession>
<feature type="region of interest" description="Disordered" evidence="1">
    <location>
        <begin position="751"/>
        <end position="814"/>
    </location>
</feature>
<feature type="compositionally biased region" description="Basic and acidic residues" evidence="1">
    <location>
        <begin position="340"/>
        <end position="357"/>
    </location>
</feature>
<feature type="chain" id="PRO_5041914513" evidence="2">
    <location>
        <begin position="22"/>
        <end position="1034"/>
    </location>
</feature>
<reference evidence="3" key="1">
    <citation type="submission" date="2023-03" db="EMBL/GenBank/DDBJ databases">
        <title>Massive genome expansion in bonnet fungi (Mycena s.s.) driven by repeated elements and novel gene families across ecological guilds.</title>
        <authorList>
            <consortium name="Lawrence Berkeley National Laboratory"/>
            <person name="Harder C.B."/>
            <person name="Miyauchi S."/>
            <person name="Viragh M."/>
            <person name="Kuo A."/>
            <person name="Thoen E."/>
            <person name="Andreopoulos B."/>
            <person name="Lu D."/>
            <person name="Skrede I."/>
            <person name="Drula E."/>
            <person name="Henrissat B."/>
            <person name="Morin E."/>
            <person name="Kohler A."/>
            <person name="Barry K."/>
            <person name="LaButti K."/>
            <person name="Morin E."/>
            <person name="Salamov A."/>
            <person name="Lipzen A."/>
            <person name="Mereny Z."/>
            <person name="Hegedus B."/>
            <person name="Baldrian P."/>
            <person name="Stursova M."/>
            <person name="Weitz H."/>
            <person name="Taylor A."/>
            <person name="Grigoriev I.V."/>
            <person name="Nagy L.G."/>
            <person name="Martin F."/>
            <person name="Kauserud H."/>
        </authorList>
    </citation>
    <scope>NUCLEOTIDE SEQUENCE</scope>
    <source>
        <strain evidence="3">CBHHK188m</strain>
    </source>
</reference>
<feature type="compositionally biased region" description="Acidic residues" evidence="1">
    <location>
        <begin position="793"/>
        <end position="809"/>
    </location>
</feature>
<feature type="compositionally biased region" description="Acidic residues" evidence="1">
    <location>
        <begin position="757"/>
        <end position="779"/>
    </location>
</feature>
<name>A0AAD7HR38_9AGAR</name>
<feature type="signal peptide" evidence="2">
    <location>
        <begin position="1"/>
        <end position="21"/>
    </location>
</feature>
<gene>
    <name evidence="3" type="ORF">DFH07DRAFT_946056</name>
</gene>
<evidence type="ECO:0000256" key="2">
    <source>
        <dbReference type="SAM" id="SignalP"/>
    </source>
</evidence>
<feature type="compositionally biased region" description="Basic and acidic residues" evidence="1">
    <location>
        <begin position="937"/>
        <end position="959"/>
    </location>
</feature>
<sequence length="1034" mass="117929">MPEAIEKRVLAAFLALFICWARTHFPAGSLRVIGIWTDICKREKADMEERERTLLAYSKTLDESMIGKHQDWTIGLHRLALAVPDSHGLMIEQVWKLLPNVVQKQVSKKYTNWSDFIEAIYHLDGEHLVSPVKLPARWHKKNIPGPLQKFGFELPSKTELTVQLNRYTPPAWRGRNPDRRKDKPKPDKRALTDDSQSELKGGVARAGEYLQQLQNMATDLHGACNTWVEQTGTLVSLRNMDQMISSNFLDVALTIETRKITMQTLLGELIPRIRKTARLCPSISFSLTCILDSVHNQVKQQQSLTISKLGKMWKSLEIFLETLVSDMRSHLLARDRVEKEMVSKDGEGESGRGRRQEPSSVAGVSTKLHNFGLSKTKLPKNHIFTEDDIDTSVYLWPSSLFPVLNNSEANEAIEETGMELIGINWDPRDIVLDLKTCYLDKQWIGVARTPNPVQGFKIIIALEMGTHILAFLSKDNNARVFWLSRKDGDACQRVPDIVFDPLGWSKFTVKYLRSRGSKDDRKSVGSILSQSGNHPTRGAGRYMRDEILNLAGIAPETLWGRIRKNPVLLAAIYTKILARSIKWNEMQNDGSFLLITTTSDTVRYSRELSVHGKLESVTSSRRANLIRGFNKMSDSSHEDNFFDVTASKTNMADAPSFFDPGEVAQAILLFDGLGPVIFGEHWEDILDKEGEEATTKDMMDCYRRLPQTLTRVQNLSLKPLTRLTSEEKDYLASQREDTVNPLVRYLTEELDAQIPVEESETEEEEEVVQEEEDVDEDESEKAVLADDTRSEVSDSDLPELTDSEDDDTTVEQLSLIRDPKRARLPTYLYRDHEEKAIWTLTRASVKTTGRNPSNSPPEAVHFLRLSDEERQTKTIQYIQTFEKDLTEEQQQLAIRAKNAHRNPHIGIRKGTQTQIKKEMDLRSEATKELRGSLGREPTNEEVLKKVRDDRKAERREERQKAKRKKVRRDMKGKDKAHDTSFTMKSKRLQAKFDGPDAARLLQTQATRTLGIRQRASPKKKKAIDLEELIAFDSD</sequence>
<proteinExistence type="predicted"/>
<protein>
    <submittedName>
        <fullName evidence="3">Uncharacterized protein</fullName>
    </submittedName>
</protein>
<feature type="compositionally biased region" description="Basic and acidic residues" evidence="1">
    <location>
        <begin position="969"/>
        <end position="978"/>
    </location>
</feature>
<evidence type="ECO:0000256" key="1">
    <source>
        <dbReference type="SAM" id="MobiDB-lite"/>
    </source>
</evidence>
<dbReference type="Proteomes" id="UP001215280">
    <property type="component" value="Unassembled WGS sequence"/>
</dbReference>
<feature type="region of interest" description="Disordered" evidence="1">
    <location>
        <begin position="926"/>
        <end position="995"/>
    </location>
</feature>
<dbReference type="AlphaFoldDB" id="A0AAD7HR38"/>
<evidence type="ECO:0000313" key="3">
    <source>
        <dbReference type="EMBL" id="KAJ7726302.1"/>
    </source>
</evidence>
<feature type="region of interest" description="Disordered" evidence="1">
    <location>
        <begin position="340"/>
        <end position="362"/>
    </location>
</feature>
<feature type="compositionally biased region" description="Basic and acidic residues" evidence="1">
    <location>
        <begin position="175"/>
        <end position="192"/>
    </location>
</feature>
<keyword evidence="2" id="KW-0732">Signal</keyword>
<feature type="region of interest" description="Disordered" evidence="1">
    <location>
        <begin position="518"/>
        <end position="537"/>
    </location>
</feature>
<feature type="compositionally biased region" description="Basic and acidic residues" evidence="1">
    <location>
        <begin position="780"/>
        <end position="792"/>
    </location>
</feature>